<dbReference type="PROSITE" id="PS00455">
    <property type="entry name" value="AMP_BINDING"/>
    <property type="match status" value="1"/>
</dbReference>
<protein>
    <submittedName>
        <fullName evidence="7">Acetoacetate--CoA ligase</fullName>
        <ecNumber evidence="7">6.2.1.16</ecNumber>
    </submittedName>
</protein>
<keyword evidence="3" id="KW-0547">Nucleotide-binding</keyword>
<accession>A0ABT7QLM9</accession>
<dbReference type="InterPro" id="IPR005914">
    <property type="entry name" value="Acac_CoA_synth"/>
</dbReference>
<feature type="domain" description="AMP-binding enzyme C-terminal" evidence="6">
    <location>
        <begin position="542"/>
        <end position="610"/>
    </location>
</feature>
<keyword evidence="2 7" id="KW-0436">Ligase</keyword>
<dbReference type="InterPro" id="IPR020845">
    <property type="entry name" value="AMP-binding_CS"/>
</dbReference>
<reference evidence="7" key="2">
    <citation type="journal article" date="2023" name="Microbiome">
        <title>Synthase-selected sorting approach identifies a beta-lactone synthase in a nudibranch symbiotic bacterium.</title>
        <authorList>
            <person name="Dzunkova M."/>
            <person name="La Clair J.J."/>
            <person name="Tyml T."/>
            <person name="Doud D."/>
            <person name="Schulz F."/>
            <person name="Piquer-Esteban S."/>
            <person name="Porcel Sanchis D."/>
            <person name="Osborn A."/>
            <person name="Robinson D."/>
            <person name="Louie K.B."/>
            <person name="Bowen B.P."/>
            <person name="Bowers R.M."/>
            <person name="Lee J."/>
            <person name="Arnau V."/>
            <person name="Diaz-Villanueva W."/>
            <person name="Stepanauskas R."/>
            <person name="Gosliner T."/>
            <person name="Date S.V."/>
            <person name="Northen T.R."/>
            <person name="Cheng J.F."/>
            <person name="Burkart M.D."/>
            <person name="Woyke T."/>
        </authorList>
    </citation>
    <scope>NUCLEOTIDE SEQUENCE</scope>
    <source>
        <strain evidence="7">Df01</strain>
    </source>
</reference>
<organism evidence="7 8">
    <name type="scientific">Candidatus Doriopsillibacter californiensis</name>
    <dbReference type="NCBI Taxonomy" id="2970740"/>
    <lineage>
        <taxon>Bacteria</taxon>
        <taxon>Pseudomonadati</taxon>
        <taxon>Pseudomonadota</taxon>
        <taxon>Gammaproteobacteria</taxon>
        <taxon>Candidatus Tethybacterales</taxon>
        <taxon>Candidatus Persebacteraceae</taxon>
        <taxon>Candidatus Doriopsillibacter</taxon>
    </lineage>
</organism>
<dbReference type="InterPro" id="IPR000873">
    <property type="entry name" value="AMP-dep_synth/lig_dom"/>
</dbReference>
<dbReference type="NCBIfam" id="TIGR01217">
    <property type="entry name" value="ac_ac_CoA_syn"/>
    <property type="match status" value="1"/>
</dbReference>
<dbReference type="EC" id="6.2.1.16" evidence="7"/>
<comment type="caution">
    <text evidence="7">The sequence shown here is derived from an EMBL/GenBank/DDBJ whole genome shotgun (WGS) entry which is preliminary data.</text>
</comment>
<keyword evidence="8" id="KW-1185">Reference proteome</keyword>
<dbReference type="CDD" id="cd05943">
    <property type="entry name" value="AACS"/>
    <property type="match status" value="1"/>
</dbReference>
<dbReference type="InterPro" id="IPR045851">
    <property type="entry name" value="AMP-bd_C_sf"/>
</dbReference>
<evidence type="ECO:0000259" key="6">
    <source>
        <dbReference type="Pfam" id="PF13193"/>
    </source>
</evidence>
<evidence type="ECO:0000256" key="2">
    <source>
        <dbReference type="ARBA" id="ARBA00022598"/>
    </source>
</evidence>
<dbReference type="Pfam" id="PF13193">
    <property type="entry name" value="AMP-binding_C"/>
    <property type="match status" value="1"/>
</dbReference>
<keyword evidence="4" id="KW-0067">ATP-binding</keyword>
<dbReference type="EMBL" id="JANQAO010000002">
    <property type="protein sequence ID" value="MDM5147623.1"/>
    <property type="molecule type" value="Genomic_DNA"/>
</dbReference>
<sequence length="648" mass="71681">MTSTPILWEPSEARQQNSRMVEFIDAINQRYNLCLPRQYAPLWEWSVNEPALFWEAVWDFFGVIGDKGERRLIHPKSMFGAQFFPDAKLNFAENLLTHADERPALIAWNENGQAQTLNRADLLTQAQQLAGWLRLNGVGPGDRVGAYLPNIPETVVAFLATTSLGAIFSSCSMDFGADGVTSRLGQITPTILITADGYRYAGRDISRQDTVADIMARIPSVRAVLTVPYLHKNAAPIAGGCLWQDALTTEPITDFYPCAFNDPLVILFSSGTTGAPKCIVHNVGGVLLQHLKELGLHTDLHANESIFYFTTCGWMMWNWLVSSLALQATPVLFEGDPTHPSPAVLWDMADACSVTVFGASAKYVDTLRKASIAPRHTHQLKMLRTICSTGSPLLADSFKYVYSNIKADVQLASISGGTDIVSCFVLGNPLDKVRLGEIQCRGLGMTVDVYDDAGQPLRNAPGEFVCTTPFPSMPVMFWDDEDGTKYYNAYFSRFQNVWAHGDWATLTAHGSLVIHGRSDATLNPSGVRIGTAEIYRPVEAFDEIAEALAVGQEWQDDQRVILFVRLAVETVLDDILRERLRTAIRQSASPRHVPAKIIAVADMPRTRSGKISEIAVRDIIHNRSIKNLEALTNPETLDYFKNLSELQG</sequence>
<dbReference type="Proteomes" id="UP001168167">
    <property type="component" value="Unassembled WGS sequence"/>
</dbReference>
<evidence type="ECO:0000259" key="5">
    <source>
        <dbReference type="Pfam" id="PF00501"/>
    </source>
</evidence>
<comment type="similarity">
    <text evidence="1">Belongs to the ATP-dependent AMP-binding enzyme family.</text>
</comment>
<dbReference type="SUPFAM" id="SSF56801">
    <property type="entry name" value="Acetyl-CoA synthetase-like"/>
    <property type="match status" value="1"/>
</dbReference>
<gene>
    <name evidence="7" type="ORF">NQX30_04465</name>
</gene>
<evidence type="ECO:0000256" key="3">
    <source>
        <dbReference type="ARBA" id="ARBA00022741"/>
    </source>
</evidence>
<proteinExistence type="inferred from homology"/>
<evidence type="ECO:0000256" key="4">
    <source>
        <dbReference type="ARBA" id="ARBA00022840"/>
    </source>
</evidence>
<feature type="domain" description="AMP-dependent synthetase/ligase" evidence="5">
    <location>
        <begin position="98"/>
        <end position="469"/>
    </location>
</feature>
<reference evidence="7" key="1">
    <citation type="submission" date="2022-08" db="EMBL/GenBank/DDBJ databases">
        <authorList>
            <person name="Dzunkova M."/>
            <person name="La Clair J."/>
            <person name="Tyml T."/>
            <person name="Doud D."/>
            <person name="Schulz F."/>
            <person name="Piquer S."/>
            <person name="Porcel Sanchis D."/>
            <person name="Osborn A."/>
            <person name="Robinson D."/>
            <person name="Louie K.B."/>
            <person name="Bowen B.P."/>
            <person name="Bowers R."/>
            <person name="Lee J."/>
            <person name="Arnau Llombart V."/>
            <person name="Diaz Villanueva W."/>
            <person name="Gosliner T."/>
            <person name="Northen T."/>
            <person name="Cheng J.-F."/>
            <person name="Burkart M.D."/>
            <person name="Woyke T."/>
        </authorList>
    </citation>
    <scope>NUCLEOTIDE SEQUENCE</scope>
    <source>
        <strain evidence="7">Df01</strain>
    </source>
</reference>
<evidence type="ECO:0000256" key="1">
    <source>
        <dbReference type="ARBA" id="ARBA00006432"/>
    </source>
</evidence>
<dbReference type="InterPro" id="IPR042099">
    <property type="entry name" value="ANL_N_sf"/>
</dbReference>
<dbReference type="PANTHER" id="PTHR42921">
    <property type="entry name" value="ACETOACETYL-COA SYNTHETASE"/>
    <property type="match status" value="1"/>
</dbReference>
<name>A0ABT7QLM9_9GAMM</name>
<dbReference type="NCBIfam" id="NF002937">
    <property type="entry name" value="PRK03584.1"/>
    <property type="match status" value="1"/>
</dbReference>
<dbReference type="Gene3D" id="3.30.300.30">
    <property type="match status" value="1"/>
</dbReference>
<evidence type="ECO:0000313" key="8">
    <source>
        <dbReference type="Proteomes" id="UP001168167"/>
    </source>
</evidence>
<dbReference type="Pfam" id="PF00501">
    <property type="entry name" value="AMP-binding"/>
    <property type="match status" value="1"/>
</dbReference>
<dbReference type="PANTHER" id="PTHR42921:SF1">
    <property type="entry name" value="ACETOACETYL-COA SYNTHETASE"/>
    <property type="match status" value="1"/>
</dbReference>
<dbReference type="Gene3D" id="3.40.50.12780">
    <property type="entry name" value="N-terminal domain of ligase-like"/>
    <property type="match status" value="1"/>
</dbReference>
<evidence type="ECO:0000313" key="7">
    <source>
        <dbReference type="EMBL" id="MDM5147623.1"/>
    </source>
</evidence>
<dbReference type="InterPro" id="IPR025110">
    <property type="entry name" value="AMP-bd_C"/>
</dbReference>
<dbReference type="GO" id="GO:0030729">
    <property type="term" value="F:acetoacetate-CoA ligase activity"/>
    <property type="evidence" value="ECO:0007669"/>
    <property type="project" value="UniProtKB-EC"/>
</dbReference>